<dbReference type="SUPFAM" id="SSF48179">
    <property type="entry name" value="6-phosphogluconate dehydrogenase C-terminal domain-like"/>
    <property type="match status" value="1"/>
</dbReference>
<dbReference type="GO" id="GO:0005739">
    <property type="term" value="C:mitochondrion"/>
    <property type="evidence" value="ECO:0007669"/>
    <property type="project" value="TreeGrafter"/>
</dbReference>
<dbReference type="SUPFAM" id="SSF51735">
    <property type="entry name" value="NAD(P)-binding Rossmann-fold domains"/>
    <property type="match status" value="1"/>
</dbReference>
<evidence type="ECO:0000256" key="3">
    <source>
        <dbReference type="ARBA" id="ARBA00022857"/>
    </source>
</evidence>
<feature type="compositionally biased region" description="Polar residues" evidence="6">
    <location>
        <begin position="220"/>
        <end position="233"/>
    </location>
</feature>
<dbReference type="PANTHER" id="PTHR43765">
    <property type="entry name" value="2-DEHYDROPANTOATE 2-REDUCTASE-RELATED"/>
    <property type="match status" value="1"/>
</dbReference>
<comment type="similarity">
    <text evidence="1">Belongs to the ketopantoate reductase family.</text>
</comment>
<evidence type="ECO:0000259" key="7">
    <source>
        <dbReference type="Pfam" id="PF02558"/>
    </source>
</evidence>
<evidence type="ECO:0000313" key="9">
    <source>
        <dbReference type="EMBL" id="KAF9508910.1"/>
    </source>
</evidence>
<reference evidence="9" key="1">
    <citation type="journal article" date="2020" name="Nat. Commun.">
        <title>Large-scale genome sequencing of mycorrhizal fungi provides insights into the early evolution of symbiotic traits.</title>
        <authorList>
            <person name="Miyauchi S."/>
            <person name="Kiss E."/>
            <person name="Kuo A."/>
            <person name="Drula E."/>
            <person name="Kohler A."/>
            <person name="Sanchez-Garcia M."/>
            <person name="Morin E."/>
            <person name="Andreopoulos B."/>
            <person name="Barry K.W."/>
            <person name="Bonito G."/>
            <person name="Buee M."/>
            <person name="Carver A."/>
            <person name="Chen C."/>
            <person name="Cichocki N."/>
            <person name="Clum A."/>
            <person name="Culley D."/>
            <person name="Crous P.W."/>
            <person name="Fauchery L."/>
            <person name="Girlanda M."/>
            <person name="Hayes R.D."/>
            <person name="Keri Z."/>
            <person name="LaButti K."/>
            <person name="Lipzen A."/>
            <person name="Lombard V."/>
            <person name="Magnuson J."/>
            <person name="Maillard F."/>
            <person name="Murat C."/>
            <person name="Nolan M."/>
            <person name="Ohm R.A."/>
            <person name="Pangilinan J."/>
            <person name="Pereira M.F."/>
            <person name="Perotto S."/>
            <person name="Peter M."/>
            <person name="Pfister S."/>
            <person name="Riley R."/>
            <person name="Sitrit Y."/>
            <person name="Stielow J.B."/>
            <person name="Szollosi G."/>
            <person name="Zifcakova L."/>
            <person name="Stursova M."/>
            <person name="Spatafora J.W."/>
            <person name="Tedersoo L."/>
            <person name="Vaario L.M."/>
            <person name="Yamada A."/>
            <person name="Yan M."/>
            <person name="Wang P."/>
            <person name="Xu J."/>
            <person name="Bruns T."/>
            <person name="Baldrian P."/>
            <person name="Vilgalys R."/>
            <person name="Dunand C."/>
            <person name="Henrissat B."/>
            <person name="Grigoriev I.V."/>
            <person name="Hibbett D."/>
            <person name="Nagy L.G."/>
            <person name="Martin F.M."/>
        </authorList>
    </citation>
    <scope>NUCLEOTIDE SEQUENCE</scope>
    <source>
        <strain evidence="9">UP504</strain>
    </source>
</reference>
<dbReference type="Gene3D" id="1.10.1040.10">
    <property type="entry name" value="N-(1-d-carboxylethyl)-l-norvaline Dehydrogenase, domain 2"/>
    <property type="match status" value="1"/>
</dbReference>
<dbReference type="PANTHER" id="PTHR43765:SF2">
    <property type="entry name" value="2-DEHYDROPANTOATE 2-REDUCTASE"/>
    <property type="match status" value="1"/>
</dbReference>
<gene>
    <name evidence="9" type="ORF">BS47DRAFT_1332482</name>
</gene>
<dbReference type="GO" id="GO:0008677">
    <property type="term" value="F:2-dehydropantoate 2-reductase activity"/>
    <property type="evidence" value="ECO:0007669"/>
    <property type="project" value="UniProtKB-EC"/>
</dbReference>
<proteinExistence type="inferred from homology"/>
<dbReference type="AlphaFoldDB" id="A0A9P6AN48"/>
<sequence>MRFHCLGVGSIGSLVAFHLRRENPSPDHSVCLVVRRVAFRRDLLSTKDTSILIERDGLRRKISGFDVELHDDTADRLRALSAIRSMHRTNFKIPIADGETHLLPRKTTDYKAQRMPLHKDTIQSLIVTSKTSSTLRSISLLKPRLNASSTIFLLQNGMGVYDHLVSSIFRNPDTRPNFIIGSTTHGAWTKGVHDVVHSGLGRIHFGIVPDPFGRRDFELSNKSSQTPGQNPSLSLDDICPTDVPDRDQKFWTLRETTQALQRCNDLDVHWIPMAQMEVYLLRKLVVNACIGPLTALIGCRNGALYGDNSAHRAIRWVCSEAAAVFAAQAREEADLRRESAGGRPVPRPPDAKSLEAEVLRVIRATSTNLSSMLVDIRRGNRTEVEYINGHLSRLGRKYGVQTPRNDFLWETVRMKNRIPATPEKEDYL</sequence>
<keyword evidence="10" id="KW-1185">Reference proteome</keyword>
<dbReference type="Gene3D" id="3.40.50.720">
    <property type="entry name" value="NAD(P)-binding Rossmann-like Domain"/>
    <property type="match status" value="1"/>
</dbReference>
<keyword evidence="3" id="KW-0521">NADP</keyword>
<keyword evidence="4" id="KW-0560">Oxidoreductase</keyword>
<organism evidence="9 10">
    <name type="scientific">Hydnum rufescens UP504</name>
    <dbReference type="NCBI Taxonomy" id="1448309"/>
    <lineage>
        <taxon>Eukaryota</taxon>
        <taxon>Fungi</taxon>
        <taxon>Dikarya</taxon>
        <taxon>Basidiomycota</taxon>
        <taxon>Agaricomycotina</taxon>
        <taxon>Agaricomycetes</taxon>
        <taxon>Cantharellales</taxon>
        <taxon>Hydnaceae</taxon>
        <taxon>Hydnum</taxon>
    </lineage>
</organism>
<dbReference type="InterPro" id="IPR050838">
    <property type="entry name" value="Ketopantoate_reductase"/>
</dbReference>
<feature type="domain" description="Ketopantoate reductase N-terminal" evidence="7">
    <location>
        <begin position="83"/>
        <end position="208"/>
    </location>
</feature>
<dbReference type="Pfam" id="PF02558">
    <property type="entry name" value="ApbA"/>
    <property type="match status" value="1"/>
</dbReference>
<dbReference type="OrthoDB" id="73846at2759"/>
<dbReference type="InterPro" id="IPR003710">
    <property type="entry name" value="ApbA"/>
</dbReference>
<dbReference type="InterPro" id="IPR013328">
    <property type="entry name" value="6PGD_dom2"/>
</dbReference>
<name>A0A9P6AN48_9AGAM</name>
<dbReference type="InterPro" id="IPR036291">
    <property type="entry name" value="NAD(P)-bd_dom_sf"/>
</dbReference>
<dbReference type="Pfam" id="PF08546">
    <property type="entry name" value="ApbA_C"/>
    <property type="match status" value="1"/>
</dbReference>
<dbReference type="NCBIfam" id="TIGR00745">
    <property type="entry name" value="apbA_panE"/>
    <property type="match status" value="1"/>
</dbReference>
<protein>
    <recommendedName>
        <fullName evidence="2">2-dehydropantoate 2-reductase</fullName>
        <ecNumber evidence="2">1.1.1.169</ecNumber>
    </recommendedName>
    <alternativeName>
        <fullName evidence="5">Ketopantoate reductase</fullName>
    </alternativeName>
</protein>
<dbReference type="GO" id="GO:0015940">
    <property type="term" value="P:pantothenate biosynthetic process"/>
    <property type="evidence" value="ECO:0007669"/>
    <property type="project" value="InterPro"/>
</dbReference>
<dbReference type="InterPro" id="IPR013752">
    <property type="entry name" value="KPA_reductase"/>
</dbReference>
<feature type="region of interest" description="Disordered" evidence="6">
    <location>
        <begin position="218"/>
        <end position="237"/>
    </location>
</feature>
<dbReference type="Proteomes" id="UP000886523">
    <property type="component" value="Unassembled WGS sequence"/>
</dbReference>
<evidence type="ECO:0000313" key="10">
    <source>
        <dbReference type="Proteomes" id="UP000886523"/>
    </source>
</evidence>
<dbReference type="EC" id="1.1.1.169" evidence="2"/>
<accession>A0A9P6AN48</accession>
<evidence type="ECO:0000256" key="6">
    <source>
        <dbReference type="SAM" id="MobiDB-lite"/>
    </source>
</evidence>
<feature type="domain" description="Ketopantoate reductase C-terminal" evidence="8">
    <location>
        <begin position="279"/>
        <end position="415"/>
    </location>
</feature>
<dbReference type="InterPro" id="IPR013332">
    <property type="entry name" value="KPR_N"/>
</dbReference>
<evidence type="ECO:0000256" key="2">
    <source>
        <dbReference type="ARBA" id="ARBA00013014"/>
    </source>
</evidence>
<dbReference type="InterPro" id="IPR008927">
    <property type="entry name" value="6-PGluconate_DH-like_C_sf"/>
</dbReference>
<comment type="caution">
    <text evidence="9">The sequence shown here is derived from an EMBL/GenBank/DDBJ whole genome shotgun (WGS) entry which is preliminary data.</text>
</comment>
<evidence type="ECO:0000259" key="8">
    <source>
        <dbReference type="Pfam" id="PF08546"/>
    </source>
</evidence>
<dbReference type="GO" id="GO:0050661">
    <property type="term" value="F:NADP binding"/>
    <property type="evidence" value="ECO:0007669"/>
    <property type="project" value="TreeGrafter"/>
</dbReference>
<evidence type="ECO:0000256" key="1">
    <source>
        <dbReference type="ARBA" id="ARBA00007870"/>
    </source>
</evidence>
<evidence type="ECO:0000256" key="5">
    <source>
        <dbReference type="ARBA" id="ARBA00032024"/>
    </source>
</evidence>
<dbReference type="EMBL" id="MU129047">
    <property type="protein sequence ID" value="KAF9508910.1"/>
    <property type="molecule type" value="Genomic_DNA"/>
</dbReference>
<evidence type="ECO:0000256" key="4">
    <source>
        <dbReference type="ARBA" id="ARBA00023002"/>
    </source>
</evidence>